<dbReference type="EMBL" id="CP009248">
    <property type="protein sequence ID" value="APT91178.1"/>
    <property type="molecule type" value="Genomic_DNA"/>
</dbReference>
<dbReference type="AlphaFoldDB" id="A0A1L7CZA0"/>
<feature type="transmembrane region" description="Helical" evidence="1">
    <location>
        <begin position="95"/>
        <end position="111"/>
    </location>
</feature>
<evidence type="ECO:0008006" key="4">
    <source>
        <dbReference type="Google" id="ProtNLM"/>
    </source>
</evidence>
<dbReference type="GO" id="GO:0005886">
    <property type="term" value="C:plasma membrane"/>
    <property type="evidence" value="ECO:0007669"/>
    <property type="project" value="TreeGrafter"/>
</dbReference>
<protein>
    <recommendedName>
        <fullName evidence="4">DUF454 domain-containing protein</fullName>
    </recommendedName>
</protein>
<reference evidence="2 3" key="1">
    <citation type="submission" date="2014-08" db="EMBL/GenBank/DDBJ databases">
        <title>Complete genome sequence of Corynebacterium sphenisci CECT 5990(T) (=DSM 44792(T)), isolated from healthy wild penguins.</title>
        <authorList>
            <person name="Ruckert C."/>
            <person name="Albersmeier A."/>
            <person name="Winkler A."/>
            <person name="Kalinowski J."/>
        </authorList>
    </citation>
    <scope>NUCLEOTIDE SEQUENCE [LARGE SCALE GENOMIC DNA]</scope>
    <source>
        <strain evidence="2 3">DSM 44792</strain>
    </source>
</reference>
<dbReference type="Pfam" id="PF04304">
    <property type="entry name" value="DUF454"/>
    <property type="match status" value="1"/>
</dbReference>
<proteinExistence type="predicted"/>
<dbReference type="InterPro" id="IPR007401">
    <property type="entry name" value="DUF454"/>
</dbReference>
<dbReference type="STRING" id="1437874.CSPHI_09310"/>
<dbReference type="KEGG" id="csph:CSPHI_09310"/>
<keyword evidence="1" id="KW-1133">Transmembrane helix</keyword>
<dbReference type="PIRSF" id="PIRSF016789">
    <property type="entry name" value="DUF454"/>
    <property type="match status" value="1"/>
</dbReference>
<keyword evidence="3" id="KW-1185">Reference proteome</keyword>
<keyword evidence="1" id="KW-0812">Transmembrane</keyword>
<dbReference type="PANTHER" id="PTHR35813">
    <property type="entry name" value="INNER MEMBRANE PROTEIN YBAN"/>
    <property type="match status" value="1"/>
</dbReference>
<evidence type="ECO:0000313" key="3">
    <source>
        <dbReference type="Proteomes" id="UP000185469"/>
    </source>
</evidence>
<evidence type="ECO:0000313" key="2">
    <source>
        <dbReference type="EMBL" id="APT91178.1"/>
    </source>
</evidence>
<dbReference type="Proteomes" id="UP000185469">
    <property type="component" value="Chromosome"/>
</dbReference>
<name>A0A1L7CZA0_9CORY</name>
<organism evidence="2 3">
    <name type="scientific">Corynebacterium sphenisci DSM 44792</name>
    <dbReference type="NCBI Taxonomy" id="1437874"/>
    <lineage>
        <taxon>Bacteria</taxon>
        <taxon>Bacillati</taxon>
        <taxon>Actinomycetota</taxon>
        <taxon>Actinomycetes</taxon>
        <taxon>Mycobacteriales</taxon>
        <taxon>Corynebacteriaceae</taxon>
        <taxon>Corynebacterium</taxon>
    </lineage>
</organism>
<dbReference type="PANTHER" id="PTHR35813:SF1">
    <property type="entry name" value="INNER MEMBRANE PROTEIN YBAN"/>
    <property type="match status" value="1"/>
</dbReference>
<evidence type="ECO:0000256" key="1">
    <source>
        <dbReference type="SAM" id="Phobius"/>
    </source>
</evidence>
<gene>
    <name evidence="2" type="ORF">CSPHI_09310</name>
</gene>
<keyword evidence="1" id="KW-0472">Membrane</keyword>
<accession>A0A1L7CZA0</accession>
<sequence length="116" mass="12562">MRVLLLVLGTICAGIGALGVVLPLLPTTPFLLLAAVCFARASTRLHDALLAHRVLGPYIRDYRNGAMTRGQLTRTIGLLWASLVLSSVIVAKPVVWVVLAVIGIAVSWHLLSMRRR</sequence>